<name>A0ABN9UT38_9DINO</name>
<evidence type="ECO:0000313" key="3">
    <source>
        <dbReference type="Proteomes" id="UP001189429"/>
    </source>
</evidence>
<reference evidence="2" key="1">
    <citation type="submission" date="2023-10" db="EMBL/GenBank/DDBJ databases">
        <authorList>
            <person name="Chen Y."/>
            <person name="Shah S."/>
            <person name="Dougan E. K."/>
            <person name="Thang M."/>
            <person name="Chan C."/>
        </authorList>
    </citation>
    <scope>NUCLEOTIDE SEQUENCE [LARGE SCALE GENOMIC DNA]</scope>
</reference>
<evidence type="ECO:0000313" key="2">
    <source>
        <dbReference type="EMBL" id="CAK0863211.1"/>
    </source>
</evidence>
<feature type="compositionally biased region" description="Basic and acidic residues" evidence="1">
    <location>
        <begin position="335"/>
        <end position="352"/>
    </location>
</feature>
<dbReference type="SUPFAM" id="SSF54495">
    <property type="entry name" value="UBC-like"/>
    <property type="match status" value="1"/>
</dbReference>
<feature type="region of interest" description="Disordered" evidence="1">
    <location>
        <begin position="329"/>
        <end position="364"/>
    </location>
</feature>
<dbReference type="Proteomes" id="UP001189429">
    <property type="component" value="Unassembled WGS sequence"/>
</dbReference>
<dbReference type="Gene3D" id="3.10.110.10">
    <property type="entry name" value="Ubiquitin Conjugating Enzyme"/>
    <property type="match status" value="1"/>
</dbReference>
<sequence>MPAHQLDDSVAVSFRQDNPKSRGSKAHERYERYKAAATVGEAVGLGASKGDVANDVKKGFCTVLSAAGGAPAAAPPPALPEPSAACRKRAAAAAAEGPVAKRREASAVPGGPATGAAVCAAAAPAAAPAAAVGGAAVEEEARRGESAPAAAIAGAVAAAATPAARWSLDQVDLSFVKMDGKPPKYQKRTMAEARRLLCPEGVSEGQKCGYEFALRDRDNLSKWLVTLRDLNSDGSLAKELAKRKLEVSVDLEIALPDGFPLEPPFARVVYPQLQGGYVFSHGGICFEPLTVKGWVPSMTLPALAIAIKGILDFGDVKFAGEGDVKTRTVPGYTEDGARKDSQHINKVHREGESSSYGSLHNYKS</sequence>
<dbReference type="InterPro" id="IPR016135">
    <property type="entry name" value="UBQ-conjugating_enzyme/RWD"/>
</dbReference>
<evidence type="ECO:0000256" key="1">
    <source>
        <dbReference type="SAM" id="MobiDB-lite"/>
    </source>
</evidence>
<dbReference type="CDD" id="cd23802">
    <property type="entry name" value="UBCc_UBE2Q"/>
    <property type="match status" value="1"/>
</dbReference>
<gene>
    <name evidence="2" type="ORF">PCOR1329_LOCUS51409</name>
</gene>
<dbReference type="EMBL" id="CAUYUJ010016236">
    <property type="protein sequence ID" value="CAK0863211.1"/>
    <property type="molecule type" value="Genomic_DNA"/>
</dbReference>
<comment type="caution">
    <text evidence="2">The sequence shown here is derived from an EMBL/GenBank/DDBJ whole genome shotgun (WGS) entry which is preliminary data.</text>
</comment>
<feature type="compositionally biased region" description="Basic and acidic residues" evidence="1">
    <location>
        <begin position="17"/>
        <end position="29"/>
    </location>
</feature>
<keyword evidence="3" id="KW-1185">Reference proteome</keyword>
<evidence type="ECO:0008006" key="4">
    <source>
        <dbReference type="Google" id="ProtNLM"/>
    </source>
</evidence>
<proteinExistence type="predicted"/>
<accession>A0ABN9UT38</accession>
<protein>
    <recommendedName>
        <fullName evidence="4">UBC core domain-containing protein</fullName>
    </recommendedName>
</protein>
<feature type="region of interest" description="Disordered" evidence="1">
    <location>
        <begin position="1"/>
        <end position="29"/>
    </location>
</feature>
<organism evidence="2 3">
    <name type="scientific">Prorocentrum cordatum</name>
    <dbReference type="NCBI Taxonomy" id="2364126"/>
    <lineage>
        <taxon>Eukaryota</taxon>
        <taxon>Sar</taxon>
        <taxon>Alveolata</taxon>
        <taxon>Dinophyceae</taxon>
        <taxon>Prorocentrales</taxon>
        <taxon>Prorocentraceae</taxon>
        <taxon>Prorocentrum</taxon>
    </lineage>
</organism>